<dbReference type="RefSeq" id="WP_189112136.1">
    <property type="nucleotide sequence ID" value="NZ_BMQC01000001.1"/>
</dbReference>
<dbReference type="GO" id="GO:0016757">
    <property type="term" value="F:glycosyltransferase activity"/>
    <property type="evidence" value="ECO:0007669"/>
    <property type="project" value="UniProtKB-KW"/>
</dbReference>
<feature type="domain" description="Glycosyl transferase family 1" evidence="3">
    <location>
        <begin position="309"/>
        <end position="468"/>
    </location>
</feature>
<keyword evidence="1" id="KW-0328">Glycosyltransferase</keyword>
<dbReference type="SUPFAM" id="SSF53756">
    <property type="entry name" value="UDP-Glycosyltransferase/glycogen phosphorylase"/>
    <property type="match status" value="1"/>
</dbReference>
<evidence type="ECO:0000256" key="2">
    <source>
        <dbReference type="ARBA" id="ARBA00022679"/>
    </source>
</evidence>
<dbReference type="InterPro" id="IPR028098">
    <property type="entry name" value="Glyco_trans_4-like_N"/>
</dbReference>
<accession>A0A8J3BCU4</accession>
<dbReference type="CDD" id="cd03801">
    <property type="entry name" value="GT4_PimA-like"/>
    <property type="match status" value="1"/>
</dbReference>
<reference evidence="5" key="1">
    <citation type="journal article" date="2014" name="Int. J. Syst. Evol. Microbiol.">
        <title>Complete genome sequence of Corynebacterium casei LMG S-19264T (=DSM 44701T), isolated from a smear-ripened cheese.</title>
        <authorList>
            <consortium name="US DOE Joint Genome Institute (JGI-PGF)"/>
            <person name="Walter F."/>
            <person name="Albersmeier A."/>
            <person name="Kalinowski J."/>
            <person name="Ruckert C."/>
        </authorList>
    </citation>
    <scope>NUCLEOTIDE SEQUENCE</scope>
    <source>
        <strain evidence="5">JCM 3091</strain>
    </source>
</reference>
<gene>
    <name evidence="5" type="ORF">GCM10010124_00940</name>
</gene>
<name>A0A8J3BCU4_9ACTN</name>
<dbReference type="Proteomes" id="UP000662200">
    <property type="component" value="Unassembled WGS sequence"/>
</dbReference>
<feature type="domain" description="Glycosyltransferase subfamily 4-like N-terminal" evidence="4">
    <location>
        <begin position="175"/>
        <end position="286"/>
    </location>
</feature>
<evidence type="ECO:0000313" key="5">
    <source>
        <dbReference type="EMBL" id="GGK12239.1"/>
    </source>
</evidence>
<dbReference type="AlphaFoldDB" id="A0A8J3BCU4"/>
<keyword evidence="6" id="KW-1185">Reference proteome</keyword>
<sequence>MLVDNGVLGDSRVQKTARSAAERGWEVFLLGRALNGPAQEWKLGGATVRLLPMEPVMARRRHEFRRAWLRYPLAYPPNGIAQYRAASLAAWNADLTVKAAQLDIAAREGTPPAALAAARRRLRAARLAWRVQRKWVWLRTGMLNRARSRRKLRNPWDRAYTMFWQRMLKDGAWRRLEPGLWDYERAFAATVDKLDPDLIHANDFRTIGIAARAKIRARARGRDIKIVWDAHEFLPGVKPWQDNGRWQLGNMATEREYAPYADAVMTVSPTLAEMLREAHDLPELPAVVLNAPAPEHGPADGGPVPDLRADCGLAADTPLLVYSGGGAVQRGLDTMVEALPSLPGVHTALVVPHPLRGYVKGLIKRAEELGAGDRLHVLPYVAHWHVVPYLAGADVGVIPIHHWPNHEIALITKFFEYSQGRLPLVVSDVKTMAGTVEATGQGEVFRAEDTSDYVRAVKSVLADPQRYRAAYDTPGLLEAWTWRAQVDVLDDLYRRLVPDGGADRTGEVAS</sequence>
<evidence type="ECO:0000259" key="3">
    <source>
        <dbReference type="Pfam" id="PF00534"/>
    </source>
</evidence>
<evidence type="ECO:0000259" key="4">
    <source>
        <dbReference type="Pfam" id="PF13439"/>
    </source>
</evidence>
<comment type="caution">
    <text evidence="5">The sequence shown here is derived from an EMBL/GenBank/DDBJ whole genome shotgun (WGS) entry which is preliminary data.</text>
</comment>
<keyword evidence="2" id="KW-0808">Transferase</keyword>
<reference evidence="5" key="2">
    <citation type="submission" date="2020-09" db="EMBL/GenBank/DDBJ databases">
        <authorList>
            <person name="Sun Q."/>
            <person name="Ohkuma M."/>
        </authorList>
    </citation>
    <scope>NUCLEOTIDE SEQUENCE</scope>
    <source>
        <strain evidence="5">JCM 3091</strain>
    </source>
</reference>
<organism evidence="5 6">
    <name type="scientific">Pilimelia terevasa</name>
    <dbReference type="NCBI Taxonomy" id="53372"/>
    <lineage>
        <taxon>Bacteria</taxon>
        <taxon>Bacillati</taxon>
        <taxon>Actinomycetota</taxon>
        <taxon>Actinomycetes</taxon>
        <taxon>Micromonosporales</taxon>
        <taxon>Micromonosporaceae</taxon>
        <taxon>Pilimelia</taxon>
    </lineage>
</organism>
<dbReference type="InterPro" id="IPR001296">
    <property type="entry name" value="Glyco_trans_1"/>
</dbReference>
<evidence type="ECO:0000313" key="6">
    <source>
        <dbReference type="Proteomes" id="UP000662200"/>
    </source>
</evidence>
<protein>
    <recommendedName>
        <fullName evidence="7">Glycosyltransferase</fullName>
    </recommendedName>
</protein>
<dbReference type="Pfam" id="PF00534">
    <property type="entry name" value="Glycos_transf_1"/>
    <property type="match status" value="1"/>
</dbReference>
<dbReference type="EMBL" id="BMQC01000001">
    <property type="protein sequence ID" value="GGK12239.1"/>
    <property type="molecule type" value="Genomic_DNA"/>
</dbReference>
<evidence type="ECO:0008006" key="7">
    <source>
        <dbReference type="Google" id="ProtNLM"/>
    </source>
</evidence>
<evidence type="ECO:0000256" key="1">
    <source>
        <dbReference type="ARBA" id="ARBA00022676"/>
    </source>
</evidence>
<dbReference type="Gene3D" id="3.40.50.2000">
    <property type="entry name" value="Glycogen Phosphorylase B"/>
    <property type="match status" value="2"/>
</dbReference>
<proteinExistence type="predicted"/>
<dbReference type="PANTHER" id="PTHR12526">
    <property type="entry name" value="GLYCOSYLTRANSFERASE"/>
    <property type="match status" value="1"/>
</dbReference>
<dbReference type="Pfam" id="PF13439">
    <property type="entry name" value="Glyco_transf_4"/>
    <property type="match status" value="1"/>
</dbReference>
<dbReference type="PANTHER" id="PTHR12526:SF600">
    <property type="entry name" value="GLYCOSYL TRANSFERASE GROUP 1"/>
    <property type="match status" value="1"/>
</dbReference>